<name>A0A0V1AHQ8_TRIBR</name>
<evidence type="ECO:0000313" key="2">
    <source>
        <dbReference type="Proteomes" id="UP000054653"/>
    </source>
</evidence>
<feature type="non-terminal residue" evidence="1">
    <location>
        <position position="1"/>
    </location>
</feature>
<dbReference type="AlphaFoldDB" id="A0A0V1AHQ8"/>
<dbReference type="EMBL" id="JYDI01003176">
    <property type="protein sequence ID" value="KRY24327.1"/>
    <property type="molecule type" value="Genomic_DNA"/>
</dbReference>
<gene>
    <name evidence="1" type="ORF">T03_8789</name>
</gene>
<feature type="non-terminal residue" evidence="1">
    <location>
        <position position="88"/>
    </location>
</feature>
<comment type="caution">
    <text evidence="1">The sequence shown here is derived from an EMBL/GenBank/DDBJ whole genome shotgun (WGS) entry which is preliminary data.</text>
</comment>
<proteinExistence type="predicted"/>
<dbReference type="Proteomes" id="UP000054653">
    <property type="component" value="Unassembled WGS sequence"/>
</dbReference>
<keyword evidence="2" id="KW-1185">Reference proteome</keyword>
<protein>
    <submittedName>
        <fullName evidence="1">Uncharacterized protein</fullName>
    </submittedName>
</protein>
<sequence length="88" mass="11213">SSLRLRRGLRLRLFFFKFQKFSIFRTICPRLRPRRHAYGNFKKLFAFRSSLRLRRGLRLRLFFFKFQKFPIFRTICPRLRPRRRLRQF</sequence>
<accession>A0A0V1AHQ8</accession>
<organism evidence="1 2">
    <name type="scientific">Trichinella britovi</name>
    <name type="common">Parasitic roundworm</name>
    <dbReference type="NCBI Taxonomy" id="45882"/>
    <lineage>
        <taxon>Eukaryota</taxon>
        <taxon>Metazoa</taxon>
        <taxon>Ecdysozoa</taxon>
        <taxon>Nematoda</taxon>
        <taxon>Enoplea</taxon>
        <taxon>Dorylaimia</taxon>
        <taxon>Trichinellida</taxon>
        <taxon>Trichinellidae</taxon>
        <taxon>Trichinella</taxon>
    </lineage>
</organism>
<evidence type="ECO:0000313" key="1">
    <source>
        <dbReference type="EMBL" id="KRY24327.1"/>
    </source>
</evidence>
<reference evidence="1 2" key="1">
    <citation type="submission" date="2015-01" db="EMBL/GenBank/DDBJ databases">
        <title>Evolution of Trichinella species and genotypes.</title>
        <authorList>
            <person name="Korhonen P.K."/>
            <person name="Edoardo P."/>
            <person name="Giuseppe L.R."/>
            <person name="Gasser R.B."/>
        </authorList>
    </citation>
    <scope>NUCLEOTIDE SEQUENCE [LARGE SCALE GENOMIC DNA]</scope>
    <source>
        <strain evidence="1">ISS120</strain>
    </source>
</reference>